<dbReference type="Gene3D" id="1.10.10.60">
    <property type="entry name" value="Homeodomain-like"/>
    <property type="match status" value="2"/>
</dbReference>
<dbReference type="Pfam" id="PF02311">
    <property type="entry name" value="AraC_binding"/>
    <property type="match status" value="1"/>
</dbReference>
<keyword evidence="3" id="KW-0804">Transcription</keyword>
<dbReference type="EMBL" id="VIRV01000024">
    <property type="protein sequence ID" value="MBY0759736.1"/>
    <property type="molecule type" value="Genomic_DNA"/>
</dbReference>
<evidence type="ECO:0000313" key="5">
    <source>
        <dbReference type="EMBL" id="MBY0759736.1"/>
    </source>
</evidence>
<proteinExistence type="predicted"/>
<dbReference type="InterPro" id="IPR014710">
    <property type="entry name" value="RmlC-like_jellyroll"/>
</dbReference>
<dbReference type="InterPro" id="IPR037923">
    <property type="entry name" value="HTH-like"/>
</dbReference>
<keyword evidence="1" id="KW-0805">Transcription regulation</keyword>
<dbReference type="PROSITE" id="PS01124">
    <property type="entry name" value="HTH_ARAC_FAMILY_2"/>
    <property type="match status" value="1"/>
</dbReference>
<protein>
    <submittedName>
        <fullName evidence="5">AraC family transcriptional regulator</fullName>
    </submittedName>
</protein>
<evidence type="ECO:0000256" key="2">
    <source>
        <dbReference type="ARBA" id="ARBA00023125"/>
    </source>
</evidence>
<comment type="caution">
    <text evidence="5">The sequence shown here is derived from an EMBL/GenBank/DDBJ whole genome shotgun (WGS) entry which is preliminary data.</text>
</comment>
<dbReference type="SMART" id="SM00342">
    <property type="entry name" value="HTH_ARAC"/>
    <property type="match status" value="1"/>
</dbReference>
<dbReference type="SUPFAM" id="SSF51215">
    <property type="entry name" value="Regulatory protein AraC"/>
    <property type="match status" value="1"/>
</dbReference>
<dbReference type="Proteomes" id="UP000779049">
    <property type="component" value="Unassembled WGS sequence"/>
</dbReference>
<evidence type="ECO:0000256" key="3">
    <source>
        <dbReference type="ARBA" id="ARBA00023163"/>
    </source>
</evidence>
<name>A0ABS7L9H6_9FIRM</name>
<reference evidence="5 6" key="1">
    <citation type="journal article" date="2020" name="New Microbes New Infect">
        <title>Sellimonas caecigallum sp. nov., description and genome sequence of a new member of the Sellimonas genus isolated from the cecum of feral chicken.</title>
        <authorList>
            <person name="Wongkuna S."/>
            <person name="Ghimire S."/>
            <person name="Antony L."/>
            <person name="Chankhamhaengdecha S."/>
            <person name="Janvilisri T."/>
            <person name="Scaria J."/>
        </authorList>
    </citation>
    <scope>NUCLEOTIDE SEQUENCE [LARGE SCALE GENOMIC DNA]</scope>
    <source>
        <strain evidence="5 6">SW451</strain>
    </source>
</reference>
<evidence type="ECO:0000256" key="1">
    <source>
        <dbReference type="ARBA" id="ARBA00023015"/>
    </source>
</evidence>
<evidence type="ECO:0000313" key="6">
    <source>
        <dbReference type="Proteomes" id="UP000779049"/>
    </source>
</evidence>
<sequence>MISSQREPTRHGDRFFPLARYTLSFSKDFPLLPLHWHEEAELTLIQSGSCVYHIDLCEYPVREGDIVLLPPAVLHSAGSFPKYRMQSESFVFHLNFLGIQSADICSMKYLLPFSSRDLRFPYVIPSDHAANPKLREIICRMSDLYLQQQDGYELLLKSLFFEIFSLLLPYRLTDAKDADGSFSKSQSDKLKSVLDYIEMHYPEPLSVRDLAAICCFSEYHFMRFFKLHVGMTCTEYINTLRLEKAWQMLNKDRTPVLETALSCGFHNLSYFYRLFRKKYHMTPKEVLRQ</sequence>
<evidence type="ECO:0000259" key="4">
    <source>
        <dbReference type="PROSITE" id="PS01124"/>
    </source>
</evidence>
<dbReference type="Pfam" id="PF12833">
    <property type="entry name" value="HTH_18"/>
    <property type="match status" value="1"/>
</dbReference>
<feature type="domain" description="HTH araC/xylS-type" evidence="4">
    <location>
        <begin position="191"/>
        <end position="289"/>
    </location>
</feature>
<accession>A0ABS7L9H6</accession>
<gene>
    <name evidence="5" type="ORF">FLB61_11710</name>
</gene>
<dbReference type="InterPro" id="IPR018060">
    <property type="entry name" value="HTH_AraC"/>
</dbReference>
<dbReference type="InterPro" id="IPR003313">
    <property type="entry name" value="AraC-bd"/>
</dbReference>
<dbReference type="PANTHER" id="PTHR43280">
    <property type="entry name" value="ARAC-FAMILY TRANSCRIPTIONAL REGULATOR"/>
    <property type="match status" value="1"/>
</dbReference>
<dbReference type="PANTHER" id="PTHR43280:SF2">
    <property type="entry name" value="HTH-TYPE TRANSCRIPTIONAL REGULATOR EXSA"/>
    <property type="match status" value="1"/>
</dbReference>
<keyword evidence="2" id="KW-0238">DNA-binding</keyword>
<organism evidence="5 6">
    <name type="scientific">Sellimonas caecigallum</name>
    <dbReference type="NCBI Taxonomy" id="2592333"/>
    <lineage>
        <taxon>Bacteria</taxon>
        <taxon>Bacillati</taxon>
        <taxon>Bacillota</taxon>
        <taxon>Clostridia</taxon>
        <taxon>Lachnospirales</taxon>
        <taxon>Lachnospiraceae</taxon>
        <taxon>Sellimonas</taxon>
    </lineage>
</organism>
<keyword evidence="6" id="KW-1185">Reference proteome</keyword>
<dbReference type="Gene3D" id="2.60.120.10">
    <property type="entry name" value="Jelly Rolls"/>
    <property type="match status" value="1"/>
</dbReference>
<dbReference type="InterPro" id="IPR009057">
    <property type="entry name" value="Homeodomain-like_sf"/>
</dbReference>
<dbReference type="SUPFAM" id="SSF46689">
    <property type="entry name" value="Homeodomain-like"/>
    <property type="match status" value="2"/>
</dbReference>